<dbReference type="CDD" id="cd08195">
    <property type="entry name" value="DHQS"/>
    <property type="match status" value="1"/>
</dbReference>
<keyword evidence="11 18" id="KW-0479">Metal-binding</keyword>
<evidence type="ECO:0000256" key="2">
    <source>
        <dbReference type="ARBA" id="ARBA00001911"/>
    </source>
</evidence>
<dbReference type="InterPro" id="IPR016037">
    <property type="entry name" value="DHQ_synth_AroB"/>
</dbReference>
<sequence length="365" mass="38728">MHLQTIRVHLGQRGYPIKIGSGVIASVGQELNGLNGTGVVAVITVEGIRRLYGTAVEGSIAGSGIRPVVIEVPDREGAKTIQTYAEVMGELLAARAGKDALIVSLGGGCVGDLAGFVAATYMRGVRLVHLPTTLLAQVDSSIGGKAALNLPGGKNSIGAFWQPCLVLSDVDVLKTLPQREVGCGLAELIKYGAIMDIRLFEFIEREKGRLKALEREATLRAISAAARLKAKLVSVDEREAKGLRTLLNFGHTVGHAIEAAMEYRGYSHGEAISVGMVAESRLARLLGLCSDDEAERLERIIESYGLPTRLEGVPKEAIVDLMWHDKKVEGGRLKFALPNGLGRGIVVADPPTETVAKALEGVVGD</sequence>
<dbReference type="InterPro" id="IPR030960">
    <property type="entry name" value="DHQS/DOIS_N"/>
</dbReference>
<feature type="binding site" evidence="18">
    <location>
        <position position="154"/>
    </location>
    <ligand>
        <name>NAD(+)</name>
        <dbReference type="ChEBI" id="CHEBI:57540"/>
    </ligand>
</feature>
<evidence type="ECO:0000256" key="10">
    <source>
        <dbReference type="ARBA" id="ARBA00022605"/>
    </source>
</evidence>
<evidence type="ECO:0000256" key="14">
    <source>
        <dbReference type="ARBA" id="ARBA00023027"/>
    </source>
</evidence>
<dbReference type="SUPFAM" id="SSF56796">
    <property type="entry name" value="Dehydroquinate synthase-like"/>
    <property type="match status" value="1"/>
</dbReference>
<dbReference type="GO" id="GO:0003856">
    <property type="term" value="F:3-dehydroquinate synthase activity"/>
    <property type="evidence" value="ECO:0007669"/>
    <property type="project" value="UniProtKB-UniRule"/>
</dbReference>
<comment type="cofactor">
    <cofactor evidence="18">
        <name>Co(2+)</name>
        <dbReference type="ChEBI" id="CHEBI:48828"/>
    </cofactor>
    <cofactor evidence="18">
        <name>Zn(2+)</name>
        <dbReference type="ChEBI" id="CHEBI:29105"/>
    </cofactor>
    <text evidence="18">Binds 1 divalent metal cation per subunit. Can use either Co(2+) or Zn(2+).</text>
</comment>
<feature type="binding site" evidence="18">
    <location>
        <position position="145"/>
    </location>
    <ligand>
        <name>NAD(+)</name>
        <dbReference type="ChEBI" id="CHEBI:57540"/>
    </ligand>
</feature>
<evidence type="ECO:0000256" key="1">
    <source>
        <dbReference type="ARBA" id="ARBA00001393"/>
    </source>
</evidence>
<keyword evidence="10 18" id="KW-0028">Amino-acid biosynthesis</keyword>
<dbReference type="Gene3D" id="3.40.50.1970">
    <property type="match status" value="1"/>
</dbReference>
<evidence type="ECO:0000256" key="18">
    <source>
        <dbReference type="HAMAP-Rule" id="MF_00110"/>
    </source>
</evidence>
<dbReference type="PIRSF" id="PIRSF001455">
    <property type="entry name" value="DHQ_synth"/>
    <property type="match status" value="1"/>
</dbReference>
<evidence type="ECO:0000256" key="3">
    <source>
        <dbReference type="ARBA" id="ARBA00001947"/>
    </source>
</evidence>
<dbReference type="Gene3D" id="1.20.1090.10">
    <property type="entry name" value="Dehydroquinate synthase-like - alpha domain"/>
    <property type="match status" value="1"/>
</dbReference>
<comment type="caution">
    <text evidence="18">Lacks conserved residue(s) required for the propagation of feature annotation.</text>
</comment>
<evidence type="ECO:0000256" key="5">
    <source>
        <dbReference type="ARBA" id="ARBA00004661"/>
    </source>
</evidence>
<dbReference type="InterPro" id="IPR056179">
    <property type="entry name" value="DHQS_C"/>
</dbReference>
<feature type="domain" description="3-dehydroquinate synthase N-terminal" evidence="19">
    <location>
        <begin position="70"/>
        <end position="181"/>
    </location>
</feature>
<evidence type="ECO:0000256" key="15">
    <source>
        <dbReference type="ARBA" id="ARBA00023141"/>
    </source>
</evidence>
<feature type="binding site" evidence="18">
    <location>
        <position position="187"/>
    </location>
    <ligand>
        <name>Zn(2+)</name>
        <dbReference type="ChEBI" id="CHEBI:29105"/>
    </ligand>
</feature>
<dbReference type="EC" id="4.2.3.4" evidence="7 18"/>
<dbReference type="GO" id="GO:0009423">
    <property type="term" value="P:chorismate biosynthetic process"/>
    <property type="evidence" value="ECO:0007669"/>
    <property type="project" value="UniProtKB-UniRule"/>
</dbReference>
<comment type="similarity">
    <text evidence="6 18">Belongs to the sugar phosphate cyclases superfamily. Dehydroquinate synthase family.</text>
</comment>
<accession>A0A7C3J1M1</accession>
<evidence type="ECO:0000256" key="9">
    <source>
        <dbReference type="ARBA" id="ARBA00022490"/>
    </source>
</evidence>
<evidence type="ECO:0000256" key="17">
    <source>
        <dbReference type="ARBA" id="ARBA00023285"/>
    </source>
</evidence>
<evidence type="ECO:0000313" key="21">
    <source>
        <dbReference type="EMBL" id="HFK19815.1"/>
    </source>
</evidence>
<comment type="cofactor">
    <cofactor evidence="3">
        <name>Zn(2+)</name>
        <dbReference type="ChEBI" id="CHEBI:29105"/>
    </cofactor>
</comment>
<keyword evidence="12 18" id="KW-0547">Nucleotide-binding</keyword>
<feature type="binding site" evidence="18">
    <location>
        <begin position="132"/>
        <end position="133"/>
    </location>
    <ligand>
        <name>NAD(+)</name>
        <dbReference type="ChEBI" id="CHEBI:57540"/>
    </ligand>
</feature>
<dbReference type="NCBIfam" id="TIGR01357">
    <property type="entry name" value="aroB"/>
    <property type="match status" value="1"/>
</dbReference>
<keyword evidence="17 18" id="KW-0170">Cobalt</keyword>
<proteinExistence type="inferred from homology"/>
<evidence type="ECO:0000256" key="6">
    <source>
        <dbReference type="ARBA" id="ARBA00005412"/>
    </source>
</evidence>
<keyword evidence="9 18" id="KW-0963">Cytoplasm</keyword>
<dbReference type="GO" id="GO:0008652">
    <property type="term" value="P:amino acid biosynthetic process"/>
    <property type="evidence" value="ECO:0007669"/>
    <property type="project" value="UniProtKB-KW"/>
</dbReference>
<evidence type="ECO:0000259" key="19">
    <source>
        <dbReference type="Pfam" id="PF01761"/>
    </source>
</evidence>
<dbReference type="PANTHER" id="PTHR43622:SF7">
    <property type="entry name" value="3-DEHYDROQUINATE SYNTHASE, CHLOROPLASTIC"/>
    <property type="match status" value="1"/>
</dbReference>
<evidence type="ECO:0000259" key="20">
    <source>
        <dbReference type="Pfam" id="PF24621"/>
    </source>
</evidence>
<keyword evidence="13 18" id="KW-0862">Zinc</keyword>
<keyword evidence="15 18" id="KW-0057">Aromatic amino acid biosynthesis</keyword>
<dbReference type="InterPro" id="IPR050071">
    <property type="entry name" value="Dehydroquinate_synthase"/>
</dbReference>
<name>A0A7C3J1M1_9CREN</name>
<dbReference type="UniPathway" id="UPA00053">
    <property type="reaction ID" value="UER00085"/>
</dbReference>
<evidence type="ECO:0000256" key="8">
    <source>
        <dbReference type="ARBA" id="ARBA00017684"/>
    </source>
</evidence>
<dbReference type="EMBL" id="DSTX01000001">
    <property type="protein sequence ID" value="HFK19815.1"/>
    <property type="molecule type" value="Genomic_DNA"/>
</dbReference>
<keyword evidence="14 18" id="KW-0520">NAD</keyword>
<evidence type="ECO:0000256" key="13">
    <source>
        <dbReference type="ARBA" id="ARBA00022833"/>
    </source>
</evidence>
<dbReference type="GO" id="GO:0005737">
    <property type="term" value="C:cytoplasm"/>
    <property type="evidence" value="ECO:0007669"/>
    <property type="project" value="UniProtKB-SubCell"/>
</dbReference>
<comment type="catalytic activity">
    <reaction evidence="1 18">
        <text>7-phospho-2-dehydro-3-deoxy-D-arabino-heptonate = 3-dehydroquinate + phosphate</text>
        <dbReference type="Rhea" id="RHEA:21968"/>
        <dbReference type="ChEBI" id="CHEBI:32364"/>
        <dbReference type="ChEBI" id="CHEBI:43474"/>
        <dbReference type="ChEBI" id="CHEBI:58394"/>
        <dbReference type="EC" id="4.2.3.4"/>
    </reaction>
</comment>
<organism evidence="21">
    <name type="scientific">Candidatus Methanomethylicus mesodigestus</name>
    <dbReference type="NCBI Taxonomy" id="1867258"/>
    <lineage>
        <taxon>Archaea</taxon>
        <taxon>Thermoproteota</taxon>
        <taxon>Methanosuratincolia</taxon>
        <taxon>Candidatus Methanomethylicales</taxon>
        <taxon>Candidatus Methanomethylicaceae</taxon>
        <taxon>Candidatus Methanomethylicus</taxon>
    </lineage>
</organism>
<feature type="binding site" evidence="18">
    <location>
        <position position="268"/>
    </location>
    <ligand>
        <name>Zn(2+)</name>
        <dbReference type="ChEBI" id="CHEBI:29105"/>
    </ligand>
</feature>
<dbReference type="Pfam" id="PF24621">
    <property type="entry name" value="DHQS_C"/>
    <property type="match status" value="1"/>
</dbReference>
<evidence type="ECO:0000256" key="16">
    <source>
        <dbReference type="ARBA" id="ARBA00023239"/>
    </source>
</evidence>
<dbReference type="FunFam" id="3.40.50.1970:FF:000007">
    <property type="entry name" value="Pentafunctional AROM polypeptide"/>
    <property type="match status" value="1"/>
</dbReference>
<dbReference type="Pfam" id="PF01761">
    <property type="entry name" value="DHQ_synthase"/>
    <property type="match status" value="1"/>
</dbReference>
<dbReference type="GO" id="GO:0009073">
    <property type="term" value="P:aromatic amino acid family biosynthetic process"/>
    <property type="evidence" value="ECO:0007669"/>
    <property type="project" value="UniProtKB-KW"/>
</dbReference>
<feature type="domain" description="3-dehydroquinate synthase C-terminal" evidence="20">
    <location>
        <begin position="184"/>
        <end position="328"/>
    </location>
</feature>
<dbReference type="GO" id="GO:0046872">
    <property type="term" value="F:metal ion binding"/>
    <property type="evidence" value="ECO:0007669"/>
    <property type="project" value="UniProtKB-KW"/>
</dbReference>
<evidence type="ECO:0000256" key="11">
    <source>
        <dbReference type="ARBA" id="ARBA00022723"/>
    </source>
</evidence>
<dbReference type="PANTHER" id="PTHR43622">
    <property type="entry name" value="3-DEHYDROQUINATE SYNTHASE"/>
    <property type="match status" value="1"/>
</dbReference>
<evidence type="ECO:0000256" key="4">
    <source>
        <dbReference type="ARBA" id="ARBA00004496"/>
    </source>
</evidence>
<gene>
    <name evidence="18 21" type="primary">aroB</name>
    <name evidence="21" type="ORF">ENS19_00860</name>
</gene>
<feature type="binding site" evidence="18">
    <location>
        <position position="251"/>
    </location>
    <ligand>
        <name>Zn(2+)</name>
        <dbReference type="ChEBI" id="CHEBI:29105"/>
    </ligand>
</feature>
<dbReference type="InterPro" id="IPR030963">
    <property type="entry name" value="DHQ_synth_fam"/>
</dbReference>
<evidence type="ECO:0000256" key="7">
    <source>
        <dbReference type="ARBA" id="ARBA00013031"/>
    </source>
</evidence>
<comment type="function">
    <text evidence="18">Catalyzes the conversion of 3-deoxy-D-arabino-heptulosonate 7-phosphate (DAHP) to dehydroquinate (DHQ).</text>
</comment>
<reference evidence="21" key="1">
    <citation type="journal article" date="2020" name="mSystems">
        <title>Genome- and Community-Level Interaction Insights into Carbon Utilization and Element Cycling Functions of Hydrothermarchaeota in Hydrothermal Sediment.</title>
        <authorList>
            <person name="Zhou Z."/>
            <person name="Liu Y."/>
            <person name="Xu W."/>
            <person name="Pan J."/>
            <person name="Luo Z.H."/>
            <person name="Li M."/>
        </authorList>
    </citation>
    <scope>NUCLEOTIDE SEQUENCE [LARGE SCALE GENOMIC DNA]</scope>
    <source>
        <strain evidence="21">SpSt-468</strain>
    </source>
</reference>
<evidence type="ECO:0000256" key="12">
    <source>
        <dbReference type="ARBA" id="ARBA00022741"/>
    </source>
</evidence>
<comment type="pathway">
    <text evidence="5 18">Metabolic intermediate biosynthesis; chorismate biosynthesis; chorismate from D-erythrose 4-phosphate and phosphoenolpyruvate: step 2/7.</text>
</comment>
<dbReference type="AlphaFoldDB" id="A0A7C3J1M1"/>
<dbReference type="HAMAP" id="MF_00110">
    <property type="entry name" value="DHQ_synthase"/>
    <property type="match status" value="1"/>
</dbReference>
<dbReference type="GO" id="GO:0000166">
    <property type="term" value="F:nucleotide binding"/>
    <property type="evidence" value="ECO:0007669"/>
    <property type="project" value="UniProtKB-KW"/>
</dbReference>
<comment type="caution">
    <text evidence="21">The sequence shown here is derived from an EMBL/GenBank/DDBJ whole genome shotgun (WGS) entry which is preliminary data.</text>
</comment>
<keyword evidence="16 18" id="KW-0456">Lyase</keyword>
<protein>
    <recommendedName>
        <fullName evidence="8 18">3-dehydroquinate synthase</fullName>
        <shortName evidence="18">DHQS</shortName>
        <ecNumber evidence="7 18">4.2.3.4</ecNumber>
    </recommendedName>
</protein>
<comment type="cofactor">
    <cofactor evidence="2 18">
        <name>NAD(+)</name>
        <dbReference type="ChEBI" id="CHEBI:57540"/>
    </cofactor>
</comment>
<comment type="subcellular location">
    <subcellularLocation>
        <location evidence="4 18">Cytoplasm</location>
    </subcellularLocation>
</comment>